<organism evidence="1 2">
    <name type="scientific">Candidatus Accumulibacter vicinus</name>
    <dbReference type="NCBI Taxonomy" id="2954382"/>
    <lineage>
        <taxon>Bacteria</taxon>
        <taxon>Pseudomonadati</taxon>
        <taxon>Pseudomonadota</taxon>
        <taxon>Betaproteobacteria</taxon>
        <taxon>Candidatus Accumulibacter</taxon>
    </lineage>
</organism>
<dbReference type="STRING" id="1457154.CAPSK01_004040"/>
<accession>A0A084XW31</accession>
<dbReference type="EMBL" id="JDSS02000039">
    <property type="protein sequence ID" value="KFB66675.1"/>
    <property type="molecule type" value="Genomic_DNA"/>
</dbReference>
<comment type="caution">
    <text evidence="1">The sequence shown here is derived from an EMBL/GenBank/DDBJ whole genome shotgun (WGS) entry which is preliminary data.</text>
</comment>
<evidence type="ECO:0000313" key="1">
    <source>
        <dbReference type="EMBL" id="KFB66675.1"/>
    </source>
</evidence>
<reference evidence="1 2" key="1">
    <citation type="submission" date="2014-07" db="EMBL/GenBank/DDBJ databases">
        <title>Expanding our view of genomic diversity in Candidatus Accumulibacter clades.</title>
        <authorList>
            <person name="Skennerton C.T."/>
            <person name="Barr J.J."/>
            <person name="Slater F.R."/>
            <person name="Bond P.L."/>
            <person name="Tyson G.W."/>
        </authorList>
    </citation>
    <scope>NUCLEOTIDE SEQUENCE [LARGE SCALE GENOMIC DNA]</scope>
    <source>
        <strain evidence="2">SK-01</strain>
    </source>
</reference>
<evidence type="ECO:0000313" key="2">
    <source>
        <dbReference type="Proteomes" id="UP000019812"/>
    </source>
</evidence>
<gene>
    <name evidence="1" type="ORF">CAPSK01_004040</name>
</gene>
<dbReference type="RefSeq" id="WP_273703987.1">
    <property type="nucleotide sequence ID" value="NZ_JDSS02000039.1"/>
</dbReference>
<dbReference type="Proteomes" id="UP000019812">
    <property type="component" value="Unassembled WGS sequence"/>
</dbReference>
<dbReference type="AlphaFoldDB" id="A0A084XW31"/>
<proteinExistence type="predicted"/>
<protein>
    <submittedName>
        <fullName evidence="1">Uncharacterized protein</fullName>
    </submittedName>
</protein>
<sequence>MAITLNGLALPSGLRWSDEFAWSPLQTVRDYSLTGALILQTAERQAGRPITLLGGERWAWMIRSQLLILQSFLNAYAPSRPLILHDARNFAVAPVYEGDGPLYATPKTRVLDSGLANPGPDEWYVIHHLKLITV</sequence>
<name>A0A084XW31_9PROT</name>